<evidence type="ECO:0000313" key="1">
    <source>
        <dbReference type="EMBL" id="XRJ20257.1"/>
    </source>
</evidence>
<sequence length="301" mass="34569">MREEYIAQHLVHAYHLSMFSISEDTDHVHAFDKVSESTFKASVSNVAVADWYYDGKEEDPETELWLQKIESDVVGQTGAYNKFRILKDLSNTQITREDVRAMAKYIALHDERTATVRKWLKKIPEHILKIYDGNMTDDFREELERSMETDSLRDTHVNVMKSVVSSAQTLIDEFYWAILENDTEIPLWTSDNPVAKTNEYDLSPYGSLGLHSPGIQIYFPLSPDSVLALFDPDQYYLASSEITNPAEIKKLNRIQVECCDRQVYSSTCDFSDAKELISQYPEIADEDYTRQSFGTGLPDSL</sequence>
<dbReference type="EMBL" id="CP137689">
    <property type="protein sequence ID" value="XRJ20257.1"/>
    <property type="molecule type" value="Genomic_DNA"/>
</dbReference>
<dbReference type="Proteomes" id="UP000257089">
    <property type="component" value="Chromosome"/>
</dbReference>
<name>A0ACD5I0W9_9EURY</name>
<protein>
    <submittedName>
        <fullName evidence="1">DUF4238 domain-containing protein</fullName>
    </submittedName>
</protein>
<accession>A0ACD5I0W9</accession>
<proteinExistence type="predicted"/>
<reference evidence="1" key="1">
    <citation type="submission" date="2023-10" db="EMBL/GenBank/DDBJ databases">
        <title>A new archaeal virus that suppresses the transcription of host immunity genes.</title>
        <authorList>
            <person name="Turgeman-Grott I."/>
            <person name="Golan N."/>
            <person name="Neri U."/>
            <person name="Naki D."/>
            <person name="Altman N."/>
            <person name="Eizenshtein K."/>
            <person name="Choudhary D."/>
            <person name="Levi R."/>
            <person name="Himani H."/>
            <person name="Reshef L."/>
            <person name="Papke T.R."/>
            <person name="Gophna U."/>
        </authorList>
    </citation>
    <scope>NUCLEOTIDE SEQUENCE</scope>
    <source>
        <strain evidence="1">Atlit-48N</strain>
    </source>
</reference>
<organism evidence="1 2">
    <name type="scientific">Haloferax sp. Atlit-48N</name>
    <dbReference type="NCBI Taxonomy" id="2077198"/>
    <lineage>
        <taxon>Archaea</taxon>
        <taxon>Methanobacteriati</taxon>
        <taxon>Methanobacteriota</taxon>
        <taxon>Stenosarchaea group</taxon>
        <taxon>Halobacteria</taxon>
        <taxon>Halobacteriales</taxon>
        <taxon>Haloferacaceae</taxon>
        <taxon>Haloferax</taxon>
    </lineage>
</organism>
<gene>
    <name evidence="1" type="ORF">DEQ67_002740</name>
</gene>
<evidence type="ECO:0000313" key="2">
    <source>
        <dbReference type="Proteomes" id="UP000257089"/>
    </source>
</evidence>